<dbReference type="InterPro" id="IPR012347">
    <property type="entry name" value="Ferritin-like"/>
</dbReference>
<feature type="domain" description="DUF2383" evidence="1">
    <location>
        <begin position="14"/>
        <end position="124"/>
    </location>
</feature>
<gene>
    <name evidence="2" type="ORF">ACERK3_15330</name>
</gene>
<name>A0ABV4U7T7_9BACT</name>
<dbReference type="RefSeq" id="WP_425346585.1">
    <property type="nucleotide sequence ID" value="NZ_JBGUBD010000010.1"/>
</dbReference>
<keyword evidence="3" id="KW-1185">Reference proteome</keyword>
<sequence length="162" mass="18754">MFALLFMPLENEAADRLLILVRLNRDSQACFRAAGDGVDDAELTAMFYQLARQRGSFADTLQHYLDPRLERVAVDEPNTRRRPAVQRWWQALRQRLSANEISYVLRLTERAEDEVLAAYESVLSSRLAPELAQTLKQQRDEVVRAGERIHTLREAWSLRRAS</sequence>
<dbReference type="NCBIfam" id="TIGR02284">
    <property type="entry name" value="PA2169 family four-helix-bundle protein"/>
    <property type="match status" value="1"/>
</dbReference>
<dbReference type="EMBL" id="JBGUBD010000010">
    <property type="protein sequence ID" value="MFA9479660.1"/>
    <property type="molecule type" value="Genomic_DNA"/>
</dbReference>
<comment type="caution">
    <text evidence="2">The sequence shown here is derived from an EMBL/GenBank/DDBJ whole genome shotgun (WGS) entry which is preliminary data.</text>
</comment>
<proteinExistence type="predicted"/>
<accession>A0ABV4U7T7</accession>
<dbReference type="Gene3D" id="1.20.1260.10">
    <property type="match status" value="1"/>
</dbReference>
<dbReference type="InterPro" id="IPR019052">
    <property type="entry name" value="DUF2383"/>
</dbReference>
<evidence type="ECO:0000259" key="1">
    <source>
        <dbReference type="Pfam" id="PF09537"/>
    </source>
</evidence>
<reference evidence="2 3" key="1">
    <citation type="submission" date="2024-08" db="EMBL/GenBank/DDBJ databases">
        <title>Whole-genome sequencing of halo(alkali)philic microorganisms from hypersaline lakes.</title>
        <authorList>
            <person name="Sorokin D.Y."/>
            <person name="Merkel A.Y."/>
            <person name="Messina E."/>
            <person name="Yakimov M."/>
        </authorList>
    </citation>
    <scope>NUCLEOTIDE SEQUENCE [LARGE SCALE GENOMIC DNA]</scope>
    <source>
        <strain evidence="2 3">AB-hyl4</strain>
    </source>
</reference>
<dbReference type="InterPro" id="IPR011971">
    <property type="entry name" value="CHP02284"/>
</dbReference>
<protein>
    <submittedName>
        <fullName evidence="2">PA2169 family four-helix-bundle protein</fullName>
    </submittedName>
</protein>
<evidence type="ECO:0000313" key="2">
    <source>
        <dbReference type="EMBL" id="MFA9479660.1"/>
    </source>
</evidence>
<dbReference type="Proteomes" id="UP001575105">
    <property type="component" value="Unassembled WGS sequence"/>
</dbReference>
<organism evidence="2 3">
    <name type="scientific">Natronomicrosphaera hydrolytica</name>
    <dbReference type="NCBI Taxonomy" id="3242702"/>
    <lineage>
        <taxon>Bacteria</taxon>
        <taxon>Pseudomonadati</taxon>
        <taxon>Planctomycetota</taxon>
        <taxon>Phycisphaerae</taxon>
        <taxon>Phycisphaerales</taxon>
        <taxon>Phycisphaeraceae</taxon>
        <taxon>Natronomicrosphaera</taxon>
    </lineage>
</organism>
<dbReference type="Pfam" id="PF09537">
    <property type="entry name" value="DUF2383"/>
    <property type="match status" value="1"/>
</dbReference>
<evidence type="ECO:0000313" key="3">
    <source>
        <dbReference type="Proteomes" id="UP001575105"/>
    </source>
</evidence>